<dbReference type="SUPFAM" id="SSF52047">
    <property type="entry name" value="RNI-like"/>
    <property type="match status" value="1"/>
</dbReference>
<evidence type="ECO:0000313" key="1">
    <source>
        <dbReference type="EMBL" id="CCA67362.1"/>
    </source>
</evidence>
<dbReference type="EMBL" id="CAFZ01000013">
    <property type="protein sequence ID" value="CCA67362.1"/>
    <property type="molecule type" value="Genomic_DNA"/>
</dbReference>
<evidence type="ECO:0000313" key="2">
    <source>
        <dbReference type="Proteomes" id="UP000007148"/>
    </source>
</evidence>
<name>G4T7S5_SERID</name>
<dbReference type="HOGENOM" id="CLU_678198_0_0_1"/>
<reference evidence="1 2" key="1">
    <citation type="journal article" date="2011" name="PLoS Pathog.">
        <title>Endophytic Life Strategies Decoded by Genome and Transcriptome Analyses of the Mutualistic Root Symbiont Piriformospora indica.</title>
        <authorList>
            <person name="Zuccaro A."/>
            <person name="Lahrmann U."/>
            <person name="Guldener U."/>
            <person name="Langen G."/>
            <person name="Pfiffi S."/>
            <person name="Biedenkopf D."/>
            <person name="Wong P."/>
            <person name="Samans B."/>
            <person name="Grimm C."/>
            <person name="Basiewicz M."/>
            <person name="Murat C."/>
            <person name="Martin F."/>
            <person name="Kogel K.H."/>
        </authorList>
    </citation>
    <scope>NUCLEOTIDE SEQUENCE [LARGE SCALE GENOMIC DNA]</scope>
    <source>
        <strain evidence="1 2">DSM 11827</strain>
    </source>
</reference>
<dbReference type="InterPro" id="IPR032675">
    <property type="entry name" value="LRR_dom_sf"/>
</dbReference>
<organism evidence="1 2">
    <name type="scientific">Serendipita indica (strain DSM 11827)</name>
    <name type="common">Root endophyte fungus</name>
    <name type="synonym">Piriformospora indica</name>
    <dbReference type="NCBI Taxonomy" id="1109443"/>
    <lineage>
        <taxon>Eukaryota</taxon>
        <taxon>Fungi</taxon>
        <taxon>Dikarya</taxon>
        <taxon>Basidiomycota</taxon>
        <taxon>Agaricomycotina</taxon>
        <taxon>Agaricomycetes</taxon>
        <taxon>Sebacinales</taxon>
        <taxon>Serendipitaceae</taxon>
        <taxon>Serendipita</taxon>
    </lineage>
</organism>
<keyword evidence="2" id="KW-1185">Reference proteome</keyword>
<protein>
    <recommendedName>
        <fullName evidence="3">F-box domain-containing protein</fullName>
    </recommendedName>
</protein>
<gene>
    <name evidence="1" type="ORF">PIIN_01193</name>
</gene>
<sequence length="474" mass="53564">MDFGCSSIDRIPLEVLRDVFLYHVWSNKCSPLDLLYVCKVWYSTAISTSSLWAKVTLGPTEDFKSPDRIQCCSLKTFALAIRRAGRASLDLTISMSRLSFSKVDIDGFTKDVTSDWVSRCHSLTMRSVSALSGGDRLLRLFYTANFVALERLVLQGVVGPIAFEMKALFEQLEKTAFRLESLVMGRGSSDWSVSRLPTYPGIVERLRCLEVETDGNLDLSKASLLDQLEVAVSHGGNKVLLPTDIALRQLTLANTFNFATFDPQVYESLTHLTLYTRSWLAVNAMIPPFPSLTHLYLCVNPLEVERLYAPRLQYLSIEGLLLQPTVHGRPFILKGLTPKILYIDRSCTEAQLVQILMQLSSRLEEVQITSTRPEHVINDKLTQFLTGGSQMKPGIPFLKRLLLSSKAPANPARKNAILVNLHRVRQALAVQTKLERIDYGVYIAYDKTRVALPHERRDWPVEWIRVWSREASVD</sequence>
<dbReference type="InParanoid" id="G4T7S5"/>
<evidence type="ECO:0008006" key="3">
    <source>
        <dbReference type="Google" id="ProtNLM"/>
    </source>
</evidence>
<dbReference type="OrthoDB" id="2269034at2759"/>
<accession>G4T7S5</accession>
<comment type="caution">
    <text evidence="1">The sequence shown here is derived from an EMBL/GenBank/DDBJ whole genome shotgun (WGS) entry which is preliminary data.</text>
</comment>
<dbReference type="Proteomes" id="UP000007148">
    <property type="component" value="Unassembled WGS sequence"/>
</dbReference>
<dbReference type="AlphaFoldDB" id="G4T7S5"/>
<proteinExistence type="predicted"/>
<dbReference type="Gene3D" id="3.80.10.10">
    <property type="entry name" value="Ribonuclease Inhibitor"/>
    <property type="match status" value="1"/>
</dbReference>